<dbReference type="AlphaFoldDB" id="A0ABD3AHF5"/>
<proteinExistence type="predicted"/>
<dbReference type="EMBL" id="JBJUIK010000004">
    <property type="protein sequence ID" value="KAL3530140.1"/>
    <property type="molecule type" value="Genomic_DNA"/>
</dbReference>
<gene>
    <name evidence="1" type="ORF">ACH5RR_009462</name>
</gene>
<dbReference type="Pfam" id="PF12796">
    <property type="entry name" value="Ank_2"/>
    <property type="match status" value="2"/>
</dbReference>
<sequence>MEQTHSLLAEAAQTGNTEVFYALLRQNPYLLDDIDKIPFVDTPLHISASAGSTHFALEILTLKPSFGKKLNPDGFSPLDLALRYQQTNTVKRLVDYDPHLIGVKGKERYTALHYVAEVDDVDLLAMFLDKSPKSVEDLTVRGETAVHVAVRNRNVGALKVLLGFLKLTDNERILNWEDENGDTVLQIAASTDNIE</sequence>
<dbReference type="InterPro" id="IPR036770">
    <property type="entry name" value="Ankyrin_rpt-contain_sf"/>
</dbReference>
<dbReference type="InterPro" id="IPR002110">
    <property type="entry name" value="Ankyrin_rpt"/>
</dbReference>
<accession>A0ABD3AHF5</accession>
<dbReference type="SMART" id="SM00248">
    <property type="entry name" value="ANK"/>
    <property type="match status" value="5"/>
</dbReference>
<reference evidence="1 2" key="1">
    <citation type="submission" date="2024-11" db="EMBL/GenBank/DDBJ databases">
        <title>A near-complete genome assembly of Cinchona calisaya.</title>
        <authorList>
            <person name="Lian D.C."/>
            <person name="Zhao X.W."/>
            <person name="Wei L."/>
        </authorList>
    </citation>
    <scope>NUCLEOTIDE SEQUENCE [LARGE SCALE GENOMIC DNA]</scope>
    <source>
        <tissue evidence="1">Nenye</tissue>
    </source>
</reference>
<organism evidence="1 2">
    <name type="scientific">Cinchona calisaya</name>
    <dbReference type="NCBI Taxonomy" id="153742"/>
    <lineage>
        <taxon>Eukaryota</taxon>
        <taxon>Viridiplantae</taxon>
        <taxon>Streptophyta</taxon>
        <taxon>Embryophyta</taxon>
        <taxon>Tracheophyta</taxon>
        <taxon>Spermatophyta</taxon>
        <taxon>Magnoliopsida</taxon>
        <taxon>eudicotyledons</taxon>
        <taxon>Gunneridae</taxon>
        <taxon>Pentapetalae</taxon>
        <taxon>asterids</taxon>
        <taxon>lamiids</taxon>
        <taxon>Gentianales</taxon>
        <taxon>Rubiaceae</taxon>
        <taxon>Cinchonoideae</taxon>
        <taxon>Cinchoneae</taxon>
        <taxon>Cinchona</taxon>
    </lineage>
</organism>
<dbReference type="SUPFAM" id="SSF48403">
    <property type="entry name" value="Ankyrin repeat"/>
    <property type="match status" value="1"/>
</dbReference>
<comment type="caution">
    <text evidence="1">The sequence shown here is derived from an EMBL/GenBank/DDBJ whole genome shotgun (WGS) entry which is preliminary data.</text>
</comment>
<evidence type="ECO:0000313" key="1">
    <source>
        <dbReference type="EMBL" id="KAL3530140.1"/>
    </source>
</evidence>
<evidence type="ECO:0000313" key="2">
    <source>
        <dbReference type="Proteomes" id="UP001630127"/>
    </source>
</evidence>
<feature type="non-terminal residue" evidence="1">
    <location>
        <position position="195"/>
    </location>
</feature>
<dbReference type="PANTHER" id="PTHR24128">
    <property type="entry name" value="HOMEOBOX PROTEIN WARIAI"/>
    <property type="match status" value="1"/>
</dbReference>
<dbReference type="Proteomes" id="UP001630127">
    <property type="component" value="Unassembled WGS sequence"/>
</dbReference>
<name>A0ABD3AHF5_9GENT</name>
<dbReference type="Gene3D" id="1.25.40.20">
    <property type="entry name" value="Ankyrin repeat-containing domain"/>
    <property type="match status" value="1"/>
</dbReference>
<keyword evidence="2" id="KW-1185">Reference proteome</keyword>
<dbReference type="PANTHER" id="PTHR24128:SF24">
    <property type="entry name" value="ANKYRIN REPEAT PROTEIN"/>
    <property type="match status" value="1"/>
</dbReference>
<protein>
    <submittedName>
        <fullName evidence="1">Uncharacterized protein</fullName>
    </submittedName>
</protein>